<keyword evidence="4" id="KW-1185">Reference proteome</keyword>
<evidence type="ECO:0000259" key="2">
    <source>
        <dbReference type="Pfam" id="PF01154"/>
    </source>
</evidence>
<evidence type="ECO:0000313" key="4">
    <source>
        <dbReference type="Proteomes" id="UP000322667"/>
    </source>
</evidence>
<dbReference type="Gene3D" id="3.40.47.10">
    <property type="match status" value="1"/>
</dbReference>
<dbReference type="GO" id="GO:0006084">
    <property type="term" value="P:acetyl-CoA metabolic process"/>
    <property type="evidence" value="ECO:0007669"/>
    <property type="project" value="TreeGrafter"/>
</dbReference>
<dbReference type="InterPro" id="IPR013528">
    <property type="entry name" value="HMG_CoA_synth_N"/>
</dbReference>
<dbReference type="GO" id="GO:0010142">
    <property type="term" value="P:farnesyl diphosphate biosynthetic process, mevalonate pathway"/>
    <property type="evidence" value="ECO:0007669"/>
    <property type="project" value="TreeGrafter"/>
</dbReference>
<sequence length="99" mass="11025">MDKNVGILAMEIYFPPTCVQQEALEAHDGASKGKYTIGLRQDCMAFCTEVLTAVTSLLAKYKIDPKQIGRLEVGSETVIDKSKSIKTFLMQIFEVVNKH</sequence>
<feature type="domain" description="Hydroxymethylglutaryl-coenzyme A synthase N-terminal" evidence="2">
    <location>
        <begin position="3"/>
        <end position="94"/>
    </location>
</feature>
<reference evidence="3 4" key="1">
    <citation type="submission" date="2019-07" db="EMBL/GenBank/DDBJ databases">
        <title>WGS assembly of Gossypium tomentosum.</title>
        <authorList>
            <person name="Chen Z.J."/>
            <person name="Sreedasyam A."/>
            <person name="Ando A."/>
            <person name="Song Q."/>
            <person name="De L."/>
            <person name="Hulse-Kemp A."/>
            <person name="Ding M."/>
            <person name="Ye W."/>
            <person name="Kirkbride R."/>
            <person name="Jenkins J."/>
            <person name="Plott C."/>
            <person name="Lovell J."/>
            <person name="Lin Y.-M."/>
            <person name="Vaughn R."/>
            <person name="Liu B."/>
            <person name="Li W."/>
            <person name="Simpson S."/>
            <person name="Scheffler B."/>
            <person name="Saski C."/>
            <person name="Grover C."/>
            <person name="Hu G."/>
            <person name="Conover J."/>
            <person name="Carlson J."/>
            <person name="Shu S."/>
            <person name="Boston L."/>
            <person name="Williams M."/>
            <person name="Peterson D."/>
            <person name="Mcgee K."/>
            <person name="Jones D."/>
            <person name="Wendel J."/>
            <person name="Stelly D."/>
            <person name="Grimwood J."/>
            <person name="Schmutz J."/>
        </authorList>
    </citation>
    <scope>NUCLEOTIDE SEQUENCE [LARGE SCALE GENOMIC DNA]</scope>
    <source>
        <strain evidence="3">7179.01</strain>
    </source>
</reference>
<proteinExistence type="predicted"/>
<dbReference type="CDD" id="cd00827">
    <property type="entry name" value="init_cond_enzymes"/>
    <property type="match status" value="1"/>
</dbReference>
<dbReference type="Pfam" id="PF01154">
    <property type="entry name" value="HMG_CoA_synt_N"/>
    <property type="match status" value="1"/>
</dbReference>
<name>A0A5D2MSZ4_GOSTO</name>
<dbReference type="SUPFAM" id="SSF53901">
    <property type="entry name" value="Thiolase-like"/>
    <property type="match status" value="1"/>
</dbReference>
<evidence type="ECO:0000256" key="1">
    <source>
        <dbReference type="ARBA" id="ARBA00022679"/>
    </source>
</evidence>
<dbReference type="Proteomes" id="UP000322667">
    <property type="component" value="Chromosome A12"/>
</dbReference>
<keyword evidence="1" id="KW-0808">Transferase</keyword>
<organism evidence="3 4">
    <name type="scientific">Gossypium tomentosum</name>
    <name type="common">Hawaiian cotton</name>
    <name type="synonym">Gossypium sandvicense</name>
    <dbReference type="NCBI Taxonomy" id="34277"/>
    <lineage>
        <taxon>Eukaryota</taxon>
        <taxon>Viridiplantae</taxon>
        <taxon>Streptophyta</taxon>
        <taxon>Embryophyta</taxon>
        <taxon>Tracheophyta</taxon>
        <taxon>Spermatophyta</taxon>
        <taxon>Magnoliopsida</taxon>
        <taxon>eudicotyledons</taxon>
        <taxon>Gunneridae</taxon>
        <taxon>Pentapetalae</taxon>
        <taxon>rosids</taxon>
        <taxon>malvids</taxon>
        <taxon>Malvales</taxon>
        <taxon>Malvaceae</taxon>
        <taxon>Malvoideae</taxon>
        <taxon>Gossypium</taxon>
    </lineage>
</organism>
<dbReference type="GO" id="GO:0004421">
    <property type="term" value="F:hydroxymethylglutaryl-CoA synthase activity"/>
    <property type="evidence" value="ECO:0007669"/>
    <property type="project" value="TreeGrafter"/>
</dbReference>
<dbReference type="InterPro" id="IPR016039">
    <property type="entry name" value="Thiolase-like"/>
</dbReference>
<dbReference type="EMBL" id="CM017621">
    <property type="protein sequence ID" value="TYH94737.1"/>
    <property type="molecule type" value="Genomic_DNA"/>
</dbReference>
<evidence type="ECO:0000313" key="3">
    <source>
        <dbReference type="EMBL" id="TYH94737.1"/>
    </source>
</evidence>
<dbReference type="AlphaFoldDB" id="A0A5D2MSZ4"/>
<dbReference type="PANTHER" id="PTHR43323">
    <property type="entry name" value="3-HYDROXY-3-METHYLGLUTARYL COENZYME A SYNTHASE"/>
    <property type="match status" value="1"/>
</dbReference>
<gene>
    <name evidence="3" type="ORF">ES332_A12G059600v1</name>
</gene>
<protein>
    <recommendedName>
        <fullName evidence="2">Hydroxymethylglutaryl-coenzyme A synthase N-terminal domain-containing protein</fullName>
    </recommendedName>
</protein>
<dbReference type="PANTHER" id="PTHR43323:SF2">
    <property type="entry name" value="HYDROXYMETHYLGLUTARYL-COA SYNTHASE"/>
    <property type="match status" value="1"/>
</dbReference>
<accession>A0A5D2MSZ4</accession>